<dbReference type="PANTHER" id="PTHR30543:SF21">
    <property type="entry name" value="NAD(P)H-DEPENDENT FMN REDUCTASE LOT6"/>
    <property type="match status" value="1"/>
</dbReference>
<dbReference type="PANTHER" id="PTHR30543">
    <property type="entry name" value="CHROMATE REDUCTASE"/>
    <property type="match status" value="1"/>
</dbReference>
<proteinExistence type="inferred from homology"/>
<evidence type="ECO:0000313" key="4">
    <source>
        <dbReference type="Proteomes" id="UP000192940"/>
    </source>
</evidence>
<dbReference type="AlphaFoldDB" id="A0A1X7HBS7"/>
<organism evidence="3 4">
    <name type="scientific">Paenibacillus uliginis N3/975</name>
    <dbReference type="NCBI Taxonomy" id="1313296"/>
    <lineage>
        <taxon>Bacteria</taxon>
        <taxon>Bacillati</taxon>
        <taxon>Bacillota</taxon>
        <taxon>Bacilli</taxon>
        <taxon>Bacillales</taxon>
        <taxon>Paenibacillaceae</taxon>
        <taxon>Paenibacillus</taxon>
    </lineage>
</organism>
<protein>
    <submittedName>
        <fullName evidence="3">NAD(P)H-dependent FMN reductase</fullName>
    </submittedName>
</protein>
<dbReference type="STRING" id="1313296.SAMN05661091_2369"/>
<dbReference type="Pfam" id="PF03358">
    <property type="entry name" value="FMN_red"/>
    <property type="match status" value="1"/>
</dbReference>
<dbReference type="GO" id="GO:0005829">
    <property type="term" value="C:cytosol"/>
    <property type="evidence" value="ECO:0007669"/>
    <property type="project" value="TreeGrafter"/>
</dbReference>
<name>A0A1X7HBS7_9BACL</name>
<dbReference type="SUPFAM" id="SSF52218">
    <property type="entry name" value="Flavoproteins"/>
    <property type="match status" value="1"/>
</dbReference>
<sequence length="184" mass="19325">MNEPTIHIIGISGSLRNGSSNTNLLRAAATLAPKHVKLTIFDGLGDLPHFNPEIDGEEVPEAVIDFRTQLKAADSVLISTPEYASGVPGVLKNAIDWTVSSSELYNKPTGVLSASPHPSGGENAHASLLMTLNMLNAHIVSGGTMCIPQISLKMNAAGDITDNGLAKEIIAVLHALEKALNTEL</sequence>
<gene>
    <name evidence="3" type="ORF">SAMN05661091_2369</name>
</gene>
<feature type="domain" description="NADPH-dependent FMN reductase-like" evidence="2">
    <location>
        <begin position="7"/>
        <end position="149"/>
    </location>
</feature>
<comment type="similarity">
    <text evidence="1">Belongs to the azoreductase type 2 family.</text>
</comment>
<evidence type="ECO:0000313" key="3">
    <source>
        <dbReference type="EMBL" id="SMF83402.1"/>
    </source>
</evidence>
<dbReference type="InterPro" id="IPR050712">
    <property type="entry name" value="NAD(P)H-dep_reductase"/>
</dbReference>
<dbReference type="GO" id="GO:0010181">
    <property type="term" value="F:FMN binding"/>
    <property type="evidence" value="ECO:0007669"/>
    <property type="project" value="TreeGrafter"/>
</dbReference>
<reference evidence="3 4" key="1">
    <citation type="submission" date="2017-04" db="EMBL/GenBank/DDBJ databases">
        <authorList>
            <person name="Afonso C.L."/>
            <person name="Miller P.J."/>
            <person name="Scott M.A."/>
            <person name="Spackman E."/>
            <person name="Goraichik I."/>
            <person name="Dimitrov K.M."/>
            <person name="Suarez D.L."/>
            <person name="Swayne D.E."/>
        </authorList>
    </citation>
    <scope>NUCLEOTIDE SEQUENCE [LARGE SCALE GENOMIC DNA]</scope>
    <source>
        <strain evidence="3 4">N3/975</strain>
    </source>
</reference>
<dbReference type="EMBL" id="LT840184">
    <property type="protein sequence ID" value="SMF83402.1"/>
    <property type="molecule type" value="Genomic_DNA"/>
</dbReference>
<evidence type="ECO:0000259" key="2">
    <source>
        <dbReference type="Pfam" id="PF03358"/>
    </source>
</evidence>
<keyword evidence="4" id="KW-1185">Reference proteome</keyword>
<dbReference type="InterPro" id="IPR029039">
    <property type="entry name" value="Flavoprotein-like_sf"/>
</dbReference>
<dbReference type="RefSeq" id="WP_208919349.1">
    <property type="nucleotide sequence ID" value="NZ_LT840184.1"/>
</dbReference>
<dbReference type="Gene3D" id="3.40.50.360">
    <property type="match status" value="1"/>
</dbReference>
<accession>A0A1X7HBS7</accession>
<dbReference type="InterPro" id="IPR005025">
    <property type="entry name" value="FMN_Rdtase-like_dom"/>
</dbReference>
<dbReference type="Proteomes" id="UP000192940">
    <property type="component" value="Chromosome I"/>
</dbReference>
<evidence type="ECO:0000256" key="1">
    <source>
        <dbReference type="ARBA" id="ARBA00009428"/>
    </source>
</evidence>
<dbReference type="GO" id="GO:0016491">
    <property type="term" value="F:oxidoreductase activity"/>
    <property type="evidence" value="ECO:0007669"/>
    <property type="project" value="InterPro"/>
</dbReference>